<dbReference type="PROSITE" id="PS50860">
    <property type="entry name" value="AA_TRNA_LIGASE_II_ALA"/>
    <property type="match status" value="1"/>
</dbReference>
<dbReference type="InterPro" id="IPR018162">
    <property type="entry name" value="Ala-tRNA-ligase_IIc_anticod-bd"/>
</dbReference>
<dbReference type="Pfam" id="PF01411">
    <property type="entry name" value="tRNA-synt_2c"/>
    <property type="match status" value="2"/>
</dbReference>
<evidence type="ECO:0000256" key="10">
    <source>
        <dbReference type="ARBA" id="ARBA00023146"/>
    </source>
</evidence>
<comment type="domain">
    <text evidence="11">Consists of three domains; the N-terminal catalytic domain, the editing domain and the C-terminal C-Ala domain. The editing domain removes incorrectly charged amino acids, while the C-Ala domain, along with tRNA(Ala), serves as a bridge to cooperatively bring together the editing and aminoacylation centers thus stimulating deacylation of misacylated tRNAs.</text>
</comment>
<dbReference type="RefSeq" id="WP_128915197.1">
    <property type="nucleotide sequence ID" value="NZ_RDSM01000004.1"/>
</dbReference>
<evidence type="ECO:0000256" key="5">
    <source>
        <dbReference type="ARBA" id="ARBA00022741"/>
    </source>
</evidence>
<keyword evidence="9 11" id="KW-0648">Protein biosynthesis</keyword>
<keyword evidence="3 11" id="KW-0436">Ligase</keyword>
<dbReference type="FunFam" id="3.30.930.10:FF:000004">
    <property type="entry name" value="Alanine--tRNA ligase"/>
    <property type="match status" value="1"/>
</dbReference>
<dbReference type="InterPro" id="IPR018163">
    <property type="entry name" value="Thr/Ala-tRNA-synth_IIc_edit"/>
</dbReference>
<dbReference type="Gene3D" id="3.30.930.10">
    <property type="entry name" value="Bira Bifunctional Protein, Domain 2"/>
    <property type="match status" value="1"/>
</dbReference>
<evidence type="ECO:0000256" key="11">
    <source>
        <dbReference type="HAMAP-Rule" id="MF_00036"/>
    </source>
</evidence>
<evidence type="ECO:0000256" key="8">
    <source>
        <dbReference type="ARBA" id="ARBA00022884"/>
    </source>
</evidence>
<dbReference type="SUPFAM" id="SSF55186">
    <property type="entry name" value="ThrRS/AlaRS common domain"/>
    <property type="match status" value="1"/>
</dbReference>
<feature type="domain" description="Alanyl-transfer RNA synthetases family profile" evidence="13">
    <location>
        <begin position="4"/>
        <end position="819"/>
    </location>
</feature>
<dbReference type="Gene3D" id="3.10.310.40">
    <property type="match status" value="1"/>
</dbReference>
<name>A0A4Q0SUA6_9BACT</name>
<keyword evidence="11" id="KW-0963">Cytoplasm</keyword>
<dbReference type="GO" id="GO:0004813">
    <property type="term" value="F:alanine-tRNA ligase activity"/>
    <property type="evidence" value="ECO:0007669"/>
    <property type="project" value="UniProtKB-UniRule"/>
</dbReference>
<dbReference type="InterPro" id="IPR009000">
    <property type="entry name" value="Transl_B-barrel_sf"/>
</dbReference>
<feature type="coiled-coil region" evidence="12">
    <location>
        <begin position="838"/>
        <end position="872"/>
    </location>
</feature>
<dbReference type="FunFam" id="3.30.54.20:FF:000001">
    <property type="entry name" value="Alanine--tRNA ligase"/>
    <property type="match status" value="1"/>
</dbReference>
<accession>A0A4Q0SUA6</accession>
<evidence type="ECO:0000256" key="1">
    <source>
        <dbReference type="ARBA" id="ARBA00008226"/>
    </source>
</evidence>
<feature type="binding site" evidence="11">
    <location>
        <position position="776"/>
    </location>
    <ligand>
        <name>Zn(2+)</name>
        <dbReference type="ChEBI" id="CHEBI:29105"/>
    </ligand>
</feature>
<dbReference type="InterPro" id="IPR018164">
    <property type="entry name" value="Ala-tRNA-synth_IIc_N"/>
</dbReference>
<evidence type="ECO:0000313" key="14">
    <source>
        <dbReference type="EMBL" id="RXH54287.1"/>
    </source>
</evidence>
<dbReference type="InterPro" id="IPR012947">
    <property type="entry name" value="tRNA_SAD"/>
</dbReference>
<sequence>MNYRSGTQIREDFLRFFEGKQHRRVHSSSLVPQNDPTLLFTNAGMNQFKDVFLGAERRDYSRAATSQKCVRAGGKHNDLENVGFTRRHHTFFEMLGNFSFGDYFKREAIAYAWELLTSPDWFGIDKNRLYVTIFEGDQQVSRDDEAERLWIETGVPKNRIFEMPGKDNFWQMGETGPCGPCSEIFYDLGVEASETGEDKPFPHDDQRYVEIWNLVFMQFDRTVTPEGPHLTPLPEPSIDTGMGLERVACVLQGVLSNYQTDLFTPLIARAAELTNFTAISNDLGAPPSPTVVSSAKVGSPNSPTLIEAAVSDAKGFASLRIIADHARAATFLISDGVQPANEGRGYVLRKILRRGIRHGRLLGQEKPFMHEMVYAVRDEMQTAYPELVESIGRIAKIVLAEEEQFARVMASGSLRVDDLISQSQQRWLADIEQGNRSNALIDAYKTASIQQANFKDRKSFDQLSRENPQDVAAVYESYYLVIPEVHMPRAVVSGSAAFSLYETYGIPKDYIADAIRDAGLIFDEPGFELAKEEEQARARASWKGGSQKSANPLYQDLQKTEFEGYSALRVDGARVLALVKDGVGVQTLLPEEEGEVILDATAFYADSGGQQGDIGILYASDHHTPVAEVRGATKPVQGVFAHKVLALQAITVGDEVDTAVNHENRTATERNHTGTHLLHAALREVLGKHVKQAGSLVNQNRLRFDFSHFTGVSEPEMQEIEDIVNRQVLANAHVETLVDVPIDVAVKELGAMALFGEKYGERVRVVRIGDFSTELCGGTHTRATGEIGLIKLVGESSVSSGVRRLEAISGTGSLHEFRRDFEVARIANHFAGNSDSPAEALRNRIASAEEELKKLRRELDQARMKAASSSVADAAESAVEVKGIKVLTRRVNGLDKGQMRTLVDTLRTKLGSGIVVLGSTAEDRVSLIVGVTKDLTTRIQAGKIVSTLAPMVGGKGGGRPDLAEAGGADTAALDATLTKSPEVVSTLLG</sequence>
<comment type="function">
    <text evidence="11">Catalyzes the attachment of alanine to tRNA(Ala) in a two-step reaction: alanine is first activated by ATP to form Ala-AMP and then transferred to the acceptor end of tRNA(Ala). Also edits incorrectly charged Ser-tRNA(Ala) and Gly-tRNA(Ala) via its editing domain.</text>
</comment>
<dbReference type="SUPFAM" id="SSF101353">
    <property type="entry name" value="Putative anticodon-binding domain of alanyl-tRNA synthetase (AlaRS)"/>
    <property type="match status" value="1"/>
</dbReference>
<dbReference type="GO" id="GO:0005524">
    <property type="term" value="F:ATP binding"/>
    <property type="evidence" value="ECO:0007669"/>
    <property type="project" value="UniProtKB-UniRule"/>
</dbReference>
<comment type="cofactor">
    <cofactor evidence="11">
        <name>Zn(2+)</name>
        <dbReference type="ChEBI" id="CHEBI:29105"/>
    </cofactor>
    <text evidence="11">Binds 1 zinc ion per subunit.</text>
</comment>
<dbReference type="PANTHER" id="PTHR11777:SF9">
    <property type="entry name" value="ALANINE--TRNA LIGASE, CYTOPLASMIC"/>
    <property type="match status" value="1"/>
</dbReference>
<keyword evidence="12" id="KW-0175">Coiled coil</keyword>
<keyword evidence="6 11" id="KW-0862">Zinc</keyword>
<dbReference type="PANTHER" id="PTHR11777">
    <property type="entry name" value="ALANYL-TRNA SYNTHETASE"/>
    <property type="match status" value="1"/>
</dbReference>
<evidence type="ECO:0000256" key="9">
    <source>
        <dbReference type="ARBA" id="ARBA00022917"/>
    </source>
</evidence>
<dbReference type="InterPro" id="IPR050058">
    <property type="entry name" value="Ala-tRNA_ligase"/>
</dbReference>
<evidence type="ECO:0000256" key="3">
    <source>
        <dbReference type="ARBA" id="ARBA00022598"/>
    </source>
</evidence>
<dbReference type="CDD" id="cd00673">
    <property type="entry name" value="AlaRS_core"/>
    <property type="match status" value="1"/>
</dbReference>
<feature type="binding site" evidence="11">
    <location>
        <position position="780"/>
    </location>
    <ligand>
        <name>Zn(2+)</name>
        <dbReference type="ChEBI" id="CHEBI:29105"/>
    </ligand>
</feature>
<organism evidence="14 15">
    <name type="scientific">Granulicella sibirica</name>
    <dbReference type="NCBI Taxonomy" id="2479048"/>
    <lineage>
        <taxon>Bacteria</taxon>
        <taxon>Pseudomonadati</taxon>
        <taxon>Acidobacteriota</taxon>
        <taxon>Terriglobia</taxon>
        <taxon>Terriglobales</taxon>
        <taxon>Acidobacteriaceae</taxon>
        <taxon>Granulicella</taxon>
    </lineage>
</organism>
<dbReference type="InterPro" id="IPR045864">
    <property type="entry name" value="aa-tRNA-synth_II/BPL/LPL"/>
</dbReference>
<dbReference type="GO" id="GO:0005829">
    <property type="term" value="C:cytosol"/>
    <property type="evidence" value="ECO:0007669"/>
    <property type="project" value="TreeGrafter"/>
</dbReference>
<keyword evidence="4 11" id="KW-0479">Metal-binding</keyword>
<dbReference type="Gene3D" id="2.40.30.130">
    <property type="match status" value="1"/>
</dbReference>
<evidence type="ECO:0000259" key="13">
    <source>
        <dbReference type="PROSITE" id="PS50860"/>
    </source>
</evidence>
<comment type="similarity">
    <text evidence="1 11">Belongs to the class-II aminoacyl-tRNA synthetase family.</text>
</comment>
<keyword evidence="8 11" id="KW-0694">RNA-binding</keyword>
<evidence type="ECO:0000256" key="7">
    <source>
        <dbReference type="ARBA" id="ARBA00022840"/>
    </source>
</evidence>
<gene>
    <name evidence="11" type="primary">alaS</name>
    <name evidence="14" type="ORF">GRAN_4583</name>
</gene>
<dbReference type="SMART" id="SM00863">
    <property type="entry name" value="tRNA_SAD"/>
    <property type="match status" value="1"/>
</dbReference>
<evidence type="ECO:0000313" key="15">
    <source>
        <dbReference type="Proteomes" id="UP000289437"/>
    </source>
</evidence>
<dbReference type="PRINTS" id="PR00980">
    <property type="entry name" value="TRNASYNTHALA"/>
</dbReference>
<feature type="binding site" evidence="11">
    <location>
        <position position="676"/>
    </location>
    <ligand>
        <name>Zn(2+)</name>
        <dbReference type="ChEBI" id="CHEBI:29105"/>
    </ligand>
</feature>
<reference evidence="15" key="2">
    <citation type="submission" date="2019-02" db="EMBL/GenBank/DDBJ databases">
        <title>Granulicella sibirica sp. nov., a psychrotolerant acidobacterium isolated from an organic soil layer in forested tundra, West Siberia.</title>
        <authorList>
            <person name="Oshkin I.Y."/>
            <person name="Kulichevskaya I.S."/>
            <person name="Rijpstra W.I.C."/>
            <person name="Sinninghe Damste J.S."/>
            <person name="Rakitin A.L."/>
            <person name="Ravin N.V."/>
            <person name="Dedysh S.N."/>
        </authorList>
    </citation>
    <scope>NUCLEOTIDE SEQUENCE [LARGE SCALE GENOMIC DNA]</scope>
    <source>
        <strain evidence="15">AF10</strain>
    </source>
</reference>
<dbReference type="InterPro" id="IPR018165">
    <property type="entry name" value="Ala-tRNA-synth_IIc_core"/>
</dbReference>
<dbReference type="Pfam" id="PF02272">
    <property type="entry name" value="DHHA1"/>
    <property type="match status" value="1"/>
</dbReference>
<dbReference type="Proteomes" id="UP000289437">
    <property type="component" value="Unassembled WGS sequence"/>
</dbReference>
<dbReference type="SUPFAM" id="SSF55681">
    <property type="entry name" value="Class II aaRS and biotin synthetases"/>
    <property type="match status" value="1"/>
</dbReference>
<dbReference type="GO" id="GO:0000049">
    <property type="term" value="F:tRNA binding"/>
    <property type="evidence" value="ECO:0007669"/>
    <property type="project" value="UniProtKB-KW"/>
</dbReference>
<dbReference type="InterPro" id="IPR002318">
    <property type="entry name" value="Ala-tRNA-lgiase_IIc"/>
</dbReference>
<comment type="caution">
    <text evidence="14">The sequence shown here is derived from an EMBL/GenBank/DDBJ whole genome shotgun (WGS) entry which is preliminary data.</text>
</comment>
<reference evidence="14 15" key="1">
    <citation type="submission" date="2018-11" db="EMBL/GenBank/DDBJ databases">
        <authorList>
            <person name="Mardanov A.V."/>
            <person name="Ravin N.V."/>
            <person name="Dedysh S.N."/>
        </authorList>
    </citation>
    <scope>NUCLEOTIDE SEQUENCE [LARGE SCALE GENOMIC DNA]</scope>
    <source>
        <strain evidence="14 15">AF10</strain>
    </source>
</reference>
<dbReference type="EMBL" id="RDSM01000004">
    <property type="protein sequence ID" value="RXH54287.1"/>
    <property type="molecule type" value="Genomic_DNA"/>
</dbReference>
<keyword evidence="2 11" id="KW-0820">tRNA-binding</keyword>
<dbReference type="GO" id="GO:0002161">
    <property type="term" value="F:aminoacyl-tRNA deacylase activity"/>
    <property type="evidence" value="ECO:0007669"/>
    <property type="project" value="TreeGrafter"/>
</dbReference>
<keyword evidence="7 11" id="KW-0067">ATP-binding</keyword>
<dbReference type="InterPro" id="IPR003156">
    <property type="entry name" value="DHHA1_dom"/>
</dbReference>
<evidence type="ECO:0000256" key="2">
    <source>
        <dbReference type="ARBA" id="ARBA00022555"/>
    </source>
</evidence>
<dbReference type="FunFam" id="3.10.310.40:FF:000001">
    <property type="entry name" value="Alanine--tRNA ligase"/>
    <property type="match status" value="1"/>
</dbReference>
<protein>
    <recommendedName>
        <fullName evidence="11">Alanine--tRNA ligase</fullName>
        <ecNumber evidence="11">6.1.1.7</ecNumber>
    </recommendedName>
    <alternativeName>
        <fullName evidence="11">Alanyl-tRNA synthetase</fullName>
        <shortName evidence="11">AlaRS</shortName>
    </alternativeName>
</protein>
<dbReference type="FunFam" id="3.30.980.10:FF:000004">
    <property type="entry name" value="Alanine--tRNA ligase, cytoplasmic"/>
    <property type="match status" value="1"/>
</dbReference>
<dbReference type="NCBIfam" id="TIGR00344">
    <property type="entry name" value="alaS"/>
    <property type="match status" value="1"/>
</dbReference>
<dbReference type="GO" id="GO:0045892">
    <property type="term" value="P:negative regulation of DNA-templated transcription"/>
    <property type="evidence" value="ECO:0007669"/>
    <property type="project" value="TreeGrafter"/>
</dbReference>
<comment type="subcellular location">
    <subcellularLocation>
        <location evidence="11">Cytoplasm</location>
    </subcellularLocation>
</comment>
<evidence type="ECO:0000256" key="12">
    <source>
        <dbReference type="SAM" id="Coils"/>
    </source>
</evidence>
<dbReference type="AlphaFoldDB" id="A0A4Q0SUA6"/>
<dbReference type="OrthoDB" id="9803884at2"/>
<proteinExistence type="inferred from homology"/>
<evidence type="ECO:0000256" key="6">
    <source>
        <dbReference type="ARBA" id="ARBA00022833"/>
    </source>
</evidence>
<dbReference type="EC" id="6.1.1.7" evidence="11"/>
<comment type="catalytic activity">
    <reaction evidence="11">
        <text>tRNA(Ala) + L-alanine + ATP = L-alanyl-tRNA(Ala) + AMP + diphosphate</text>
        <dbReference type="Rhea" id="RHEA:12540"/>
        <dbReference type="Rhea" id="RHEA-COMP:9657"/>
        <dbReference type="Rhea" id="RHEA-COMP:9923"/>
        <dbReference type="ChEBI" id="CHEBI:30616"/>
        <dbReference type="ChEBI" id="CHEBI:33019"/>
        <dbReference type="ChEBI" id="CHEBI:57972"/>
        <dbReference type="ChEBI" id="CHEBI:78442"/>
        <dbReference type="ChEBI" id="CHEBI:78497"/>
        <dbReference type="ChEBI" id="CHEBI:456215"/>
        <dbReference type="EC" id="6.1.1.7"/>
    </reaction>
</comment>
<dbReference type="GO" id="GO:0008270">
    <property type="term" value="F:zinc ion binding"/>
    <property type="evidence" value="ECO:0007669"/>
    <property type="project" value="UniProtKB-UniRule"/>
</dbReference>
<feature type="binding site" evidence="11">
    <location>
        <position position="672"/>
    </location>
    <ligand>
        <name>Zn(2+)</name>
        <dbReference type="ChEBI" id="CHEBI:29105"/>
    </ligand>
</feature>
<dbReference type="HAMAP" id="MF_00036_B">
    <property type="entry name" value="Ala_tRNA_synth_B"/>
    <property type="match status" value="1"/>
</dbReference>
<dbReference type="InterPro" id="IPR023033">
    <property type="entry name" value="Ala_tRNA_ligase_euk/bac"/>
</dbReference>
<dbReference type="SUPFAM" id="SSF50447">
    <property type="entry name" value="Translation proteins"/>
    <property type="match status" value="1"/>
</dbReference>
<evidence type="ECO:0000256" key="4">
    <source>
        <dbReference type="ARBA" id="ARBA00022723"/>
    </source>
</evidence>
<keyword evidence="5 11" id="KW-0547">Nucleotide-binding</keyword>
<dbReference type="Gene3D" id="3.30.980.10">
    <property type="entry name" value="Threonyl-trna Synthetase, Chain A, domain 2"/>
    <property type="match status" value="1"/>
</dbReference>
<keyword evidence="10 11" id="KW-0030">Aminoacyl-tRNA synthetase</keyword>
<dbReference type="GO" id="GO:0006419">
    <property type="term" value="P:alanyl-tRNA aminoacylation"/>
    <property type="evidence" value="ECO:0007669"/>
    <property type="project" value="UniProtKB-UniRule"/>
</dbReference>
<dbReference type="Gene3D" id="3.30.54.20">
    <property type="match status" value="1"/>
</dbReference>
<dbReference type="Pfam" id="PF07973">
    <property type="entry name" value="tRNA_SAD"/>
    <property type="match status" value="1"/>
</dbReference>
<keyword evidence="15" id="KW-1185">Reference proteome</keyword>